<dbReference type="Gene3D" id="1.10.287.2900">
    <property type="match status" value="2"/>
</dbReference>
<dbReference type="InterPro" id="IPR031731">
    <property type="entry name" value="CX9C"/>
</dbReference>
<dbReference type="GO" id="GO:0045333">
    <property type="term" value="P:cellular respiration"/>
    <property type="evidence" value="ECO:0000318"/>
    <property type="project" value="GO_Central"/>
</dbReference>
<dbReference type="OrthoDB" id="2581252at2759"/>
<dbReference type="PANTHER" id="PTHR47106:SF1">
    <property type="entry name" value="COILED-COIL-HELIX-COILED-COIL-HELIX DOMAIN-CONTAINING PROTEIN 5"/>
    <property type="match status" value="1"/>
</dbReference>
<sequence>MEAVVSLVLKYCGKELEEYGNCVASYPENWQNKCKDLGEAASACSSTHPAVQKIQHDCASEYQQYDECLKSNPQDVTKCVNQLHEFMNCAEKCASRIQNAYVEKS</sequence>
<dbReference type="InterPro" id="IPR052848">
    <property type="entry name" value="CHCH_domain-containing_protein"/>
</dbReference>
<dbReference type="AlphaFoldDB" id="A0A7M7LPG1"/>
<dbReference type="OMA" id="ECKRFRT"/>
<dbReference type="GO" id="GO:0005758">
    <property type="term" value="C:mitochondrial intermembrane space"/>
    <property type="evidence" value="ECO:0000318"/>
    <property type="project" value="GO_Central"/>
</dbReference>
<dbReference type="FunCoup" id="A0A7M7LPG1">
    <property type="interactions" value="393"/>
</dbReference>
<proteinExistence type="predicted"/>
<dbReference type="PANTHER" id="PTHR47106">
    <property type="entry name" value="COILED-COIL-HELIX-COILED-COIL-HELIX DOMAIN-CONTAINING PROTEIN 5"/>
    <property type="match status" value="1"/>
</dbReference>
<keyword evidence="3" id="KW-1185">Reference proteome</keyword>
<dbReference type="Pfam" id="PF16860">
    <property type="entry name" value="CX9C"/>
    <property type="match status" value="1"/>
</dbReference>
<dbReference type="RefSeq" id="XP_003727392.1">
    <property type="nucleotide sequence ID" value="XM_003727344.3"/>
</dbReference>
<reference evidence="3" key="1">
    <citation type="submission" date="2015-02" db="EMBL/GenBank/DDBJ databases">
        <title>Genome sequencing for Strongylocentrotus purpuratus.</title>
        <authorList>
            <person name="Murali S."/>
            <person name="Liu Y."/>
            <person name="Vee V."/>
            <person name="English A."/>
            <person name="Wang M."/>
            <person name="Skinner E."/>
            <person name="Han Y."/>
            <person name="Muzny D.M."/>
            <person name="Worley K.C."/>
            <person name="Gibbs R.A."/>
        </authorList>
    </citation>
    <scope>NUCLEOTIDE SEQUENCE</scope>
</reference>
<feature type="domain" description="IMS import disulfide relay-system CHCH-CHCH-like Cx9C" evidence="1">
    <location>
        <begin position="8"/>
        <end position="49"/>
    </location>
</feature>
<evidence type="ECO:0000259" key="1">
    <source>
        <dbReference type="Pfam" id="PF16860"/>
    </source>
</evidence>
<organism evidence="2 3">
    <name type="scientific">Strongylocentrotus purpuratus</name>
    <name type="common">Purple sea urchin</name>
    <dbReference type="NCBI Taxonomy" id="7668"/>
    <lineage>
        <taxon>Eukaryota</taxon>
        <taxon>Metazoa</taxon>
        <taxon>Echinodermata</taxon>
        <taxon>Eleutherozoa</taxon>
        <taxon>Echinozoa</taxon>
        <taxon>Echinoidea</taxon>
        <taxon>Euechinoidea</taxon>
        <taxon>Echinacea</taxon>
        <taxon>Camarodonta</taxon>
        <taxon>Echinidea</taxon>
        <taxon>Strongylocentrotidae</taxon>
        <taxon>Strongylocentrotus</taxon>
    </lineage>
</organism>
<accession>A0A7M7LPG1</accession>
<dbReference type="Proteomes" id="UP000007110">
    <property type="component" value="Unassembled WGS sequence"/>
</dbReference>
<reference evidence="2" key="2">
    <citation type="submission" date="2021-01" db="UniProtKB">
        <authorList>
            <consortium name="EnsemblMetazoa"/>
        </authorList>
    </citation>
    <scope>IDENTIFICATION</scope>
</reference>
<evidence type="ECO:0000313" key="3">
    <source>
        <dbReference type="Proteomes" id="UP000007110"/>
    </source>
</evidence>
<protein>
    <recommendedName>
        <fullName evidence="1">IMS import disulfide relay-system CHCH-CHCH-like Cx9C domain-containing protein</fullName>
    </recommendedName>
</protein>
<dbReference type="GeneID" id="100892425"/>
<evidence type="ECO:0000313" key="2">
    <source>
        <dbReference type="EnsemblMetazoa" id="XP_003727392"/>
    </source>
</evidence>
<dbReference type="KEGG" id="spu:100892425"/>
<name>A0A7M7LPG1_STRPU</name>
<dbReference type="PROSITE" id="PS51808">
    <property type="entry name" value="CHCH"/>
    <property type="match status" value="1"/>
</dbReference>
<dbReference type="EnsemblMetazoa" id="XM_003727344">
    <property type="protein sequence ID" value="XP_003727392"/>
    <property type="gene ID" value="LOC100892425"/>
</dbReference>
<dbReference type="InParanoid" id="A0A7M7LPG1"/>